<name>A0AAD5WXU3_9FUNG</name>
<reference evidence="2" key="1">
    <citation type="submission" date="2020-05" db="EMBL/GenBank/DDBJ databases">
        <title>Phylogenomic resolution of chytrid fungi.</title>
        <authorList>
            <person name="Stajich J.E."/>
            <person name="Amses K."/>
            <person name="Simmons R."/>
            <person name="Seto K."/>
            <person name="Myers J."/>
            <person name="Bonds A."/>
            <person name="Quandt C.A."/>
            <person name="Barry K."/>
            <person name="Liu P."/>
            <person name="Grigoriev I."/>
            <person name="Longcore J.E."/>
            <person name="James T.Y."/>
        </authorList>
    </citation>
    <scope>NUCLEOTIDE SEQUENCE</scope>
    <source>
        <strain evidence="2">JEL0318</strain>
    </source>
</reference>
<dbReference type="AlphaFoldDB" id="A0AAD5WXU3"/>
<dbReference type="Proteomes" id="UP001212841">
    <property type="component" value="Unassembled WGS sequence"/>
</dbReference>
<evidence type="ECO:0000313" key="3">
    <source>
        <dbReference type="Proteomes" id="UP001212841"/>
    </source>
</evidence>
<gene>
    <name evidence="2" type="ORF">HK097_003604</name>
</gene>
<sequence length="97" mass="10526">MNPSSPPIPSSPTTLLTPSPPPRPYITPIPPPLPPRTTSLTNPHAPRRPSDEWIAERREKVVRAYERQRASVPKGQSRNSLKEGGGESVRKEGDGGG</sequence>
<feature type="compositionally biased region" description="Basic and acidic residues" evidence="1">
    <location>
        <begin position="80"/>
        <end position="97"/>
    </location>
</feature>
<feature type="region of interest" description="Disordered" evidence="1">
    <location>
        <begin position="1"/>
        <end position="97"/>
    </location>
</feature>
<feature type="compositionally biased region" description="Basic and acidic residues" evidence="1">
    <location>
        <begin position="48"/>
        <end position="69"/>
    </location>
</feature>
<feature type="compositionally biased region" description="Pro residues" evidence="1">
    <location>
        <begin position="18"/>
        <end position="35"/>
    </location>
</feature>
<organism evidence="2 3">
    <name type="scientific">Rhizophlyctis rosea</name>
    <dbReference type="NCBI Taxonomy" id="64517"/>
    <lineage>
        <taxon>Eukaryota</taxon>
        <taxon>Fungi</taxon>
        <taxon>Fungi incertae sedis</taxon>
        <taxon>Chytridiomycota</taxon>
        <taxon>Chytridiomycota incertae sedis</taxon>
        <taxon>Chytridiomycetes</taxon>
        <taxon>Rhizophlyctidales</taxon>
        <taxon>Rhizophlyctidaceae</taxon>
        <taxon>Rhizophlyctis</taxon>
    </lineage>
</organism>
<proteinExistence type="predicted"/>
<dbReference type="EMBL" id="JADGJD010001866">
    <property type="protein sequence ID" value="KAJ3037126.1"/>
    <property type="molecule type" value="Genomic_DNA"/>
</dbReference>
<feature type="non-terminal residue" evidence="2">
    <location>
        <position position="97"/>
    </location>
</feature>
<evidence type="ECO:0000256" key="1">
    <source>
        <dbReference type="SAM" id="MobiDB-lite"/>
    </source>
</evidence>
<evidence type="ECO:0000313" key="2">
    <source>
        <dbReference type="EMBL" id="KAJ3037126.1"/>
    </source>
</evidence>
<keyword evidence="3" id="KW-1185">Reference proteome</keyword>
<protein>
    <submittedName>
        <fullName evidence="2">Uncharacterized protein</fullName>
    </submittedName>
</protein>
<feature type="compositionally biased region" description="Pro residues" evidence="1">
    <location>
        <begin position="1"/>
        <end position="10"/>
    </location>
</feature>
<accession>A0AAD5WXU3</accession>
<comment type="caution">
    <text evidence="2">The sequence shown here is derived from an EMBL/GenBank/DDBJ whole genome shotgun (WGS) entry which is preliminary data.</text>
</comment>